<proteinExistence type="predicted"/>
<name>A0A2P5IB57_DIAHE</name>
<comment type="caution">
    <text evidence="2">The sequence shown here is derived from an EMBL/GenBank/DDBJ whole genome shotgun (WGS) entry which is preliminary data.</text>
</comment>
<organism evidence="2 3">
    <name type="scientific">Diaporthe helianthi</name>
    <dbReference type="NCBI Taxonomy" id="158607"/>
    <lineage>
        <taxon>Eukaryota</taxon>
        <taxon>Fungi</taxon>
        <taxon>Dikarya</taxon>
        <taxon>Ascomycota</taxon>
        <taxon>Pezizomycotina</taxon>
        <taxon>Sordariomycetes</taxon>
        <taxon>Sordariomycetidae</taxon>
        <taxon>Diaporthales</taxon>
        <taxon>Diaporthaceae</taxon>
        <taxon>Diaporthe</taxon>
    </lineage>
</organism>
<accession>A0A2P5IB57</accession>
<reference evidence="2" key="1">
    <citation type="submission" date="2017-09" db="EMBL/GenBank/DDBJ databases">
        <title>Polyketide synthases of a Diaporthe helianthi virulent isolate.</title>
        <authorList>
            <person name="Baroncelli R."/>
        </authorList>
    </citation>
    <scope>NUCLEOTIDE SEQUENCE [LARGE SCALE GENOMIC DNA]</scope>
    <source>
        <strain evidence="2">7/96</strain>
    </source>
</reference>
<sequence length="157" mass="17333">MLAERDSARADRATGRGGQRQAAGGDSTEYIQPHCAVRLQDPRGPGSRCHEWPKPFEIDQLYATVTTPYVRIRATAARTMTIRGRWPPPPLAPTRAVLAVARARRRAHTLALAEGYHLAALRRGRDRLIARLAAWNVRIACSLERVRAARVALGGKP</sequence>
<evidence type="ECO:0000256" key="1">
    <source>
        <dbReference type="SAM" id="MobiDB-lite"/>
    </source>
</evidence>
<dbReference type="EMBL" id="MAVT02000092">
    <property type="protein sequence ID" value="POS79734.1"/>
    <property type="molecule type" value="Genomic_DNA"/>
</dbReference>
<dbReference type="AlphaFoldDB" id="A0A2P5IB57"/>
<keyword evidence="3" id="KW-1185">Reference proteome</keyword>
<dbReference type="InParanoid" id="A0A2P5IB57"/>
<evidence type="ECO:0000313" key="2">
    <source>
        <dbReference type="EMBL" id="POS79734.1"/>
    </source>
</evidence>
<protein>
    <submittedName>
        <fullName evidence="2">Uncharacterized protein</fullName>
    </submittedName>
</protein>
<feature type="region of interest" description="Disordered" evidence="1">
    <location>
        <begin position="1"/>
        <end position="28"/>
    </location>
</feature>
<gene>
    <name evidence="2" type="ORF">DHEL01_v201865</name>
</gene>
<dbReference type="Proteomes" id="UP000094444">
    <property type="component" value="Unassembled WGS sequence"/>
</dbReference>
<feature type="compositionally biased region" description="Basic and acidic residues" evidence="1">
    <location>
        <begin position="1"/>
        <end position="14"/>
    </location>
</feature>
<evidence type="ECO:0000313" key="3">
    <source>
        <dbReference type="Proteomes" id="UP000094444"/>
    </source>
</evidence>